<accession>A0ABQ3TK95</accession>
<evidence type="ECO:0000259" key="2">
    <source>
        <dbReference type="Pfam" id="PF04545"/>
    </source>
</evidence>
<feature type="region of interest" description="Disordered" evidence="1">
    <location>
        <begin position="98"/>
        <end position="127"/>
    </location>
</feature>
<dbReference type="RefSeq" id="WP_202202103.1">
    <property type="nucleotide sequence ID" value="NZ_BAAATO010000012.1"/>
</dbReference>
<evidence type="ECO:0000313" key="3">
    <source>
        <dbReference type="EMBL" id="GHI80838.1"/>
    </source>
</evidence>
<dbReference type="SUPFAM" id="SSF88659">
    <property type="entry name" value="Sigma3 and sigma4 domains of RNA polymerase sigma factors"/>
    <property type="match status" value="1"/>
</dbReference>
<sequence length="214" mass="24528">MTEIPAQRCGPPPRETLREAYRAAESRALVSPDFRALSGDSKIQVMSEAAICLLVRLDQADRNPGLEEVTDLLTDEIFNQIKILNRKENRDRRNAYPTTYFDHLVDPGGPDDEPPETENRDEDEDKDDFRFAPDELNAFWNLFRKQFKGRQRAVLELRFSEEGALLSDAKIAKRLGVSRRTVRTAVKRAEEKFPSLKEALRPFGEKAGYIESDE</sequence>
<name>A0ABQ3TK95_9ACTN</name>
<gene>
    <name evidence="3" type="ORF">Sspor_63990</name>
</gene>
<reference evidence="4" key="1">
    <citation type="submission" date="2023-07" db="EMBL/GenBank/DDBJ databases">
        <title>Whole genome shotgun sequence of Streptomyces spororaveus NBRC 15456.</title>
        <authorList>
            <person name="Komaki H."/>
            <person name="Tamura T."/>
        </authorList>
    </citation>
    <scope>NUCLEOTIDE SEQUENCE [LARGE SCALE GENOMIC DNA]</scope>
    <source>
        <strain evidence="4">NBRC 15456</strain>
    </source>
</reference>
<proteinExistence type="predicted"/>
<keyword evidence="4" id="KW-1185">Reference proteome</keyword>
<evidence type="ECO:0000313" key="4">
    <source>
        <dbReference type="Proteomes" id="UP000608522"/>
    </source>
</evidence>
<feature type="domain" description="RNA polymerase sigma-70 region 4" evidence="2">
    <location>
        <begin position="149"/>
        <end position="189"/>
    </location>
</feature>
<protein>
    <recommendedName>
        <fullName evidence="2">RNA polymerase sigma-70 region 4 domain-containing protein</fullName>
    </recommendedName>
</protein>
<organism evidence="3 4">
    <name type="scientific">Streptomyces spororaveus</name>
    <dbReference type="NCBI Taxonomy" id="284039"/>
    <lineage>
        <taxon>Bacteria</taxon>
        <taxon>Bacillati</taxon>
        <taxon>Actinomycetota</taxon>
        <taxon>Actinomycetes</taxon>
        <taxon>Kitasatosporales</taxon>
        <taxon>Streptomycetaceae</taxon>
        <taxon>Streptomyces</taxon>
    </lineage>
</organism>
<dbReference type="Gene3D" id="1.10.10.10">
    <property type="entry name" value="Winged helix-like DNA-binding domain superfamily/Winged helix DNA-binding domain"/>
    <property type="match status" value="1"/>
</dbReference>
<dbReference type="InterPro" id="IPR036388">
    <property type="entry name" value="WH-like_DNA-bd_sf"/>
</dbReference>
<dbReference type="InterPro" id="IPR007630">
    <property type="entry name" value="RNA_pol_sigma70_r4"/>
</dbReference>
<dbReference type="Pfam" id="PF04545">
    <property type="entry name" value="Sigma70_r4"/>
    <property type="match status" value="1"/>
</dbReference>
<comment type="caution">
    <text evidence="3">The sequence shown here is derived from an EMBL/GenBank/DDBJ whole genome shotgun (WGS) entry which is preliminary data.</text>
</comment>
<feature type="compositionally biased region" description="Acidic residues" evidence="1">
    <location>
        <begin position="109"/>
        <end position="126"/>
    </location>
</feature>
<dbReference type="EMBL" id="BNED01000005">
    <property type="protein sequence ID" value="GHI80838.1"/>
    <property type="molecule type" value="Genomic_DNA"/>
</dbReference>
<dbReference type="Proteomes" id="UP000608522">
    <property type="component" value="Unassembled WGS sequence"/>
</dbReference>
<dbReference type="InterPro" id="IPR013324">
    <property type="entry name" value="RNA_pol_sigma_r3/r4-like"/>
</dbReference>
<evidence type="ECO:0000256" key="1">
    <source>
        <dbReference type="SAM" id="MobiDB-lite"/>
    </source>
</evidence>